<dbReference type="AlphaFoldDB" id="A0A7G2BYK4"/>
<evidence type="ECO:0000256" key="1">
    <source>
        <dbReference type="ARBA" id="ARBA00023186"/>
    </source>
</evidence>
<organism evidence="4 5">
    <name type="scientific">Angomonas deanei</name>
    <dbReference type="NCBI Taxonomy" id="59799"/>
    <lineage>
        <taxon>Eukaryota</taxon>
        <taxon>Discoba</taxon>
        <taxon>Euglenozoa</taxon>
        <taxon>Kinetoplastea</taxon>
        <taxon>Metakinetoplastina</taxon>
        <taxon>Trypanosomatida</taxon>
        <taxon>Trypanosomatidae</taxon>
        <taxon>Strigomonadinae</taxon>
        <taxon>Angomonas</taxon>
    </lineage>
</organism>
<dbReference type="InterPro" id="IPR035269">
    <property type="entry name" value="PSMD9"/>
</dbReference>
<evidence type="ECO:0000313" key="4">
    <source>
        <dbReference type="EMBL" id="CAD2212669.1"/>
    </source>
</evidence>
<sequence>MYFVSPLFFFSCSVFANLRIVMGEEVERLKKKLFELQAERESCLKDIREAEEYLAGTPVGLRGRLIDEEGFPRADCDLYAVRSARNKHNCRSNDLKDIEETMYTEMMRLQDLTRDVAAQQMTAAPAKPSIATRDDSRPVNAEREAMLSKRPFLRIVDVKMNSPAWDGGLRDGFEVVQYDDIDSESAAENWRSALQSVTAENAPVTVWARTPNGAVADFFLVPRQWEGNGLLGCSFEAL</sequence>
<evidence type="ECO:0000259" key="3">
    <source>
        <dbReference type="Pfam" id="PF18265"/>
    </source>
</evidence>
<evidence type="ECO:0000256" key="2">
    <source>
        <dbReference type="SAM" id="SignalP"/>
    </source>
</evidence>
<dbReference type="Pfam" id="PF18265">
    <property type="entry name" value="Nas2_N"/>
    <property type="match status" value="1"/>
</dbReference>
<dbReference type="Gene3D" id="2.30.42.10">
    <property type="match status" value="1"/>
</dbReference>
<dbReference type="Proteomes" id="UP000515908">
    <property type="component" value="Chromosome 01"/>
</dbReference>
<dbReference type="InterPro" id="IPR036034">
    <property type="entry name" value="PDZ_sf"/>
</dbReference>
<dbReference type="InterPro" id="IPR040815">
    <property type="entry name" value="Nas2_N"/>
</dbReference>
<reference evidence="4 5" key="1">
    <citation type="submission" date="2020-08" db="EMBL/GenBank/DDBJ databases">
        <authorList>
            <person name="Newling K."/>
            <person name="Davey J."/>
            <person name="Forrester S."/>
        </authorList>
    </citation>
    <scope>NUCLEOTIDE SEQUENCE [LARGE SCALE GENOMIC DNA]</scope>
    <source>
        <strain evidence="5">Crithidia deanei Carvalho (ATCC PRA-265)</strain>
    </source>
</reference>
<keyword evidence="1" id="KW-0143">Chaperone</keyword>
<feature type="signal peptide" evidence="2">
    <location>
        <begin position="1"/>
        <end position="23"/>
    </location>
</feature>
<dbReference type="PANTHER" id="PTHR12651">
    <property type="entry name" value="26S PROTEASOME NON-ATPASE REGULATORY SUBUNIT 9"/>
    <property type="match status" value="1"/>
</dbReference>
<protein>
    <submittedName>
        <fullName evidence="4">Nas2 N_terminal domain containing protein, putative</fullName>
    </submittedName>
</protein>
<dbReference type="Gene3D" id="6.10.140.1710">
    <property type="match status" value="1"/>
</dbReference>
<feature type="domain" description="Nas2 N-terminal" evidence="3">
    <location>
        <begin position="34"/>
        <end position="107"/>
    </location>
</feature>
<dbReference type="EMBL" id="LR877145">
    <property type="protein sequence ID" value="CAD2212669.1"/>
    <property type="molecule type" value="Genomic_DNA"/>
</dbReference>
<proteinExistence type="predicted"/>
<dbReference type="OrthoDB" id="72325at2759"/>
<accession>A0A7G2BYK4</accession>
<dbReference type="GO" id="GO:0005634">
    <property type="term" value="C:nucleus"/>
    <property type="evidence" value="ECO:0007669"/>
    <property type="project" value="TreeGrafter"/>
</dbReference>
<gene>
    <name evidence="4" type="ORF">ADEAN_000008100</name>
</gene>
<dbReference type="PANTHER" id="PTHR12651:SF1">
    <property type="entry name" value="26S PROTEASOME NON-ATPASE REGULATORY SUBUNIT 9"/>
    <property type="match status" value="1"/>
</dbReference>
<feature type="chain" id="PRO_5028928901" evidence="2">
    <location>
        <begin position="24"/>
        <end position="238"/>
    </location>
</feature>
<dbReference type="VEuPathDB" id="TriTrypDB:ADEAN_000008100"/>
<dbReference type="GO" id="GO:0005737">
    <property type="term" value="C:cytoplasm"/>
    <property type="evidence" value="ECO:0007669"/>
    <property type="project" value="TreeGrafter"/>
</dbReference>
<name>A0A7G2BYK4_9TRYP</name>
<keyword evidence="5" id="KW-1185">Reference proteome</keyword>
<dbReference type="GO" id="GO:0070682">
    <property type="term" value="P:proteasome regulatory particle assembly"/>
    <property type="evidence" value="ECO:0007669"/>
    <property type="project" value="InterPro"/>
</dbReference>
<keyword evidence="2" id="KW-0732">Signal</keyword>
<evidence type="ECO:0000313" key="5">
    <source>
        <dbReference type="Proteomes" id="UP000515908"/>
    </source>
</evidence>